<evidence type="ECO:0000313" key="2">
    <source>
        <dbReference type="RefSeq" id="XP_052129336.1"/>
    </source>
</evidence>
<protein>
    <submittedName>
        <fullName evidence="2">Uncharacterized protein LOC127750833</fullName>
    </submittedName>
</protein>
<reference evidence="2" key="1">
    <citation type="submission" date="2025-08" db="UniProtKB">
        <authorList>
            <consortium name="RefSeq"/>
        </authorList>
    </citation>
    <scope>IDENTIFICATION</scope>
    <source>
        <tissue evidence="2">Whole organism</tissue>
    </source>
</reference>
<name>A0A9C6X572_FRAOC</name>
<dbReference type="Proteomes" id="UP000504606">
    <property type="component" value="Unplaced"/>
</dbReference>
<dbReference type="AlphaFoldDB" id="A0A9C6X572"/>
<dbReference type="GeneID" id="127750833"/>
<proteinExistence type="predicted"/>
<dbReference type="KEGG" id="foc:127750833"/>
<accession>A0A9C6X572</accession>
<gene>
    <name evidence="2" type="primary">LOC127750833</name>
</gene>
<organism evidence="1 2">
    <name type="scientific">Frankliniella occidentalis</name>
    <name type="common">Western flower thrips</name>
    <name type="synonym">Euthrips occidentalis</name>
    <dbReference type="NCBI Taxonomy" id="133901"/>
    <lineage>
        <taxon>Eukaryota</taxon>
        <taxon>Metazoa</taxon>
        <taxon>Ecdysozoa</taxon>
        <taxon>Arthropoda</taxon>
        <taxon>Hexapoda</taxon>
        <taxon>Insecta</taxon>
        <taxon>Pterygota</taxon>
        <taxon>Neoptera</taxon>
        <taxon>Paraneoptera</taxon>
        <taxon>Thysanoptera</taxon>
        <taxon>Terebrantia</taxon>
        <taxon>Thripoidea</taxon>
        <taxon>Thripidae</taxon>
        <taxon>Frankliniella</taxon>
    </lineage>
</organism>
<evidence type="ECO:0000313" key="1">
    <source>
        <dbReference type="Proteomes" id="UP000504606"/>
    </source>
</evidence>
<sequence length="297" mass="33160">MEEEEASVRKNSSGYACRGIFFFAPEKLEKKKRGLDAQYCFYKKQSDAEKNKWPYFEAMHHLASNKWPIGFKSVSKFNNKINDSADTLSDEGAVGGSNGGKEFPCDIYSEETAAATNILENEEETAAATNILENEEQLGKVWGTLESDKALLEEVHEAKEFFVNRPLLKNTELFAHVAMKLGDRGYFIDQEKAHTRYKGIILRFNEESDKINDTGGAGCKWPLFDMVYELEKDSVTTKAKVTISAGAKANITRASQCVENLKAGRKRAPTDNRQLRLKKVMGGDVTGPPKANPLALK</sequence>
<keyword evidence="1" id="KW-1185">Reference proteome</keyword>
<dbReference type="RefSeq" id="XP_052129336.1">
    <property type="nucleotide sequence ID" value="XM_052273376.1"/>
</dbReference>